<evidence type="ECO:0000313" key="2">
    <source>
        <dbReference type="EMBL" id="MBN8662167.1"/>
    </source>
</evidence>
<dbReference type="PANTHER" id="PTHR43019">
    <property type="entry name" value="SERINE ENDOPROTEASE DEGS"/>
    <property type="match status" value="1"/>
</dbReference>
<dbReference type="InterPro" id="IPR043504">
    <property type="entry name" value="Peptidase_S1_PA_chymotrypsin"/>
</dbReference>
<name>A0A8J7PCD6_9BACT</name>
<dbReference type="Pfam" id="PF13365">
    <property type="entry name" value="Trypsin_2"/>
    <property type="match status" value="1"/>
</dbReference>
<reference evidence="2" key="1">
    <citation type="submission" date="2021-02" db="EMBL/GenBank/DDBJ databases">
        <title>Genome-Resolved Metagenomics of a Microbial Community Performing Photosynthetic Biological Nutrient Removal.</title>
        <authorList>
            <person name="Mcdaniel E.A."/>
        </authorList>
    </citation>
    <scope>NUCLEOTIDE SEQUENCE</scope>
    <source>
        <strain evidence="2">UWPOB_OBS1</strain>
    </source>
</reference>
<dbReference type="InterPro" id="IPR009003">
    <property type="entry name" value="Peptidase_S1_PA"/>
</dbReference>
<dbReference type="EMBL" id="JAFLCK010000032">
    <property type="protein sequence ID" value="MBN8662167.1"/>
    <property type="molecule type" value="Genomic_DNA"/>
</dbReference>
<dbReference type="Gene3D" id="2.40.10.10">
    <property type="entry name" value="Trypsin-like serine proteases"/>
    <property type="match status" value="2"/>
</dbReference>
<feature type="region of interest" description="Disordered" evidence="1">
    <location>
        <begin position="99"/>
        <end position="122"/>
    </location>
</feature>
<dbReference type="SUPFAM" id="SSF50494">
    <property type="entry name" value="Trypsin-like serine proteases"/>
    <property type="match status" value="1"/>
</dbReference>
<evidence type="ECO:0000256" key="1">
    <source>
        <dbReference type="SAM" id="MobiDB-lite"/>
    </source>
</evidence>
<proteinExistence type="predicted"/>
<protein>
    <submittedName>
        <fullName evidence="2">Trypsin-like peptidase domain-containing protein</fullName>
    </submittedName>
</protein>
<dbReference type="Proteomes" id="UP000664277">
    <property type="component" value="Unassembled WGS sequence"/>
</dbReference>
<feature type="region of interest" description="Disordered" evidence="1">
    <location>
        <begin position="48"/>
        <end position="67"/>
    </location>
</feature>
<gene>
    <name evidence="2" type="ORF">J0M35_17495</name>
</gene>
<comment type="caution">
    <text evidence="2">The sequence shown here is derived from an EMBL/GenBank/DDBJ whole genome shotgun (WGS) entry which is preliminary data.</text>
</comment>
<feature type="region of interest" description="Disordered" evidence="1">
    <location>
        <begin position="1"/>
        <end position="23"/>
    </location>
</feature>
<evidence type="ECO:0000313" key="3">
    <source>
        <dbReference type="Proteomes" id="UP000664277"/>
    </source>
</evidence>
<feature type="region of interest" description="Disordered" evidence="1">
    <location>
        <begin position="261"/>
        <end position="296"/>
    </location>
</feature>
<dbReference type="PANTHER" id="PTHR43019:SF30">
    <property type="entry name" value="SERINE PROTEASE"/>
    <property type="match status" value="1"/>
</dbReference>
<dbReference type="AlphaFoldDB" id="A0A8J7PCD6"/>
<sequence>MTEKQNIAEKPAQAADSQKESTSRILFDDIDSGKTIGRFTHADAKACKTNPEEGTVPTLMPGKNSNGCDFKGMKDLPKDLKHLDFPDIYNKAAESTVRIDSTMTDPHDKKGRYKQEGPAGTGAIIGKDVEKGECLVATANHVVNGGKEVNISNIKAVSADGKKYDTEVRYTEPKKDTAVIAMKTGADTEKVCKPFTAVQDVNDEAGKGKNVVALGFPQGSRALYASPGKSDGIRPMREDMSPRNIRELGLEPDASQLKVKNHIKGGQSGGPVVTSEGRLAGLNQSGPDGYTRDSYAVPLDQRRVDELLAKSRR</sequence>
<accession>A0A8J7PCD6</accession>
<organism evidence="2 3">
    <name type="scientific">Candidatus Obscuribacter phosphatis</name>
    <dbReference type="NCBI Taxonomy" id="1906157"/>
    <lineage>
        <taxon>Bacteria</taxon>
        <taxon>Bacillati</taxon>
        <taxon>Candidatus Melainabacteria</taxon>
        <taxon>Candidatus Obscuribacterales</taxon>
        <taxon>Candidatus Obscuribacteraceae</taxon>
        <taxon>Candidatus Obscuribacter</taxon>
    </lineage>
</organism>